<evidence type="ECO:0000313" key="3">
    <source>
        <dbReference type="Proteomes" id="UP000001685"/>
    </source>
</evidence>
<dbReference type="Proteomes" id="UP000001685">
    <property type="component" value="Chromosome"/>
</dbReference>
<dbReference type="KEGG" id="sgr:SGR_7007"/>
<keyword evidence="1" id="KW-0812">Transmembrane</keyword>
<dbReference type="AlphaFoldDB" id="B1VPT4"/>
<dbReference type="EMBL" id="AP009493">
    <property type="protein sequence ID" value="BAG23834.1"/>
    <property type="molecule type" value="Genomic_DNA"/>
</dbReference>
<feature type="transmembrane region" description="Helical" evidence="1">
    <location>
        <begin position="7"/>
        <end position="27"/>
    </location>
</feature>
<sequence length="62" mass="6526">MPASRRSVHLFAAAVAGLAVTGLLYVLVDRLRLREQLDAAVQITGAAFTAAGVGWGVFRASR</sequence>
<evidence type="ECO:0008006" key="4">
    <source>
        <dbReference type="Google" id="ProtNLM"/>
    </source>
</evidence>
<organism evidence="2 3">
    <name type="scientific">Streptomyces griseus subsp. griseus (strain JCM 4626 / CBS 651.72 / NBRC 13350 / KCC S-0626 / ISP 5235)</name>
    <dbReference type="NCBI Taxonomy" id="455632"/>
    <lineage>
        <taxon>Bacteria</taxon>
        <taxon>Bacillati</taxon>
        <taxon>Actinomycetota</taxon>
        <taxon>Actinomycetes</taxon>
        <taxon>Kitasatosporales</taxon>
        <taxon>Streptomycetaceae</taxon>
        <taxon>Streptomyces</taxon>
    </lineage>
</organism>
<proteinExistence type="predicted"/>
<evidence type="ECO:0000256" key="1">
    <source>
        <dbReference type="SAM" id="Phobius"/>
    </source>
</evidence>
<accession>B1VPT4</accession>
<name>B1VPT4_STRGG</name>
<keyword evidence="1" id="KW-1133">Transmembrane helix</keyword>
<dbReference type="HOGENOM" id="CLU_2902320_0_0_11"/>
<evidence type="ECO:0000313" key="2">
    <source>
        <dbReference type="EMBL" id="BAG23834.1"/>
    </source>
</evidence>
<feature type="transmembrane region" description="Helical" evidence="1">
    <location>
        <begin position="39"/>
        <end position="58"/>
    </location>
</feature>
<gene>
    <name evidence="2" type="ordered locus">SGR_7007</name>
</gene>
<keyword evidence="1" id="KW-0472">Membrane</keyword>
<reference evidence="3" key="1">
    <citation type="journal article" date="2008" name="J. Bacteriol.">
        <title>Genome sequence of the streptomycin-producing microorganism Streptomyces griseus IFO 13350.</title>
        <authorList>
            <person name="Ohnishi Y."/>
            <person name="Ishikawa J."/>
            <person name="Hara H."/>
            <person name="Suzuki H."/>
            <person name="Ikenoya M."/>
            <person name="Ikeda H."/>
            <person name="Yamashita A."/>
            <person name="Hattori M."/>
            <person name="Horinouchi S."/>
        </authorList>
    </citation>
    <scope>NUCLEOTIDE SEQUENCE [LARGE SCALE GENOMIC DNA]</scope>
    <source>
        <strain evidence="3">JCM 4626 / NBRC 13350</strain>
    </source>
</reference>
<protein>
    <recommendedName>
        <fullName evidence="4">Integral membrane protein</fullName>
    </recommendedName>
</protein>